<dbReference type="Proteomes" id="UP000276128">
    <property type="component" value="Unassembled WGS sequence"/>
</dbReference>
<evidence type="ECO:0000313" key="2">
    <source>
        <dbReference type="EMBL" id="RTE11699.1"/>
    </source>
</evidence>
<feature type="compositionally biased region" description="Basic and acidic residues" evidence="1">
    <location>
        <begin position="121"/>
        <end position="137"/>
    </location>
</feature>
<evidence type="ECO:0000313" key="3">
    <source>
        <dbReference type="Proteomes" id="UP000276128"/>
    </source>
</evidence>
<feature type="region of interest" description="Disordered" evidence="1">
    <location>
        <begin position="111"/>
        <end position="137"/>
    </location>
</feature>
<dbReference type="PROSITE" id="PS51318">
    <property type="entry name" value="TAT"/>
    <property type="match status" value="1"/>
</dbReference>
<organism evidence="2 3">
    <name type="scientific">Paenibacillus whitsoniae</name>
    <dbReference type="NCBI Taxonomy" id="2496558"/>
    <lineage>
        <taxon>Bacteria</taxon>
        <taxon>Bacillati</taxon>
        <taxon>Bacillota</taxon>
        <taxon>Bacilli</taxon>
        <taxon>Bacillales</taxon>
        <taxon>Paenibacillaceae</taxon>
        <taxon>Paenibacillus</taxon>
    </lineage>
</organism>
<sequence length="789" mass="85446">MFFPSEEKDSQANTKMSRRKMLAALGATGAMLAGNAIAPHVASADSDAGKGSGDNEDPVQSVSSVAELKAIPLGQLYDGLYVFVAGHNAAGDGGAKLVRYVAGSVKAENGGTVHKPIKNGRPRDKADDKGRKPDRGDGAFEVVHSGVGDLRWFGVFGPNVNADDALDALVGDPAFYRVEGHSNLNFVRRHVYHRSDIEVDFHNFTVTTEGIELNTLDNPFGAVMFFQGVKNPGVTQTVTLSEDIPEYSDIYEVANSSMFEVDSWWHAQIKNNAAGSAQRELDYLVKVTEVFDATHIRLNYKSGWLLAKGRSITYTRVNPAFRCNVRNMNFVGIPVPPNGTSTRPFPTWDQIGSNPVAYEFAVECDASGIKATKVFWPVVMRRYNTHYVTERCQLMNPEERDWGGTGYMTQQINVLYGHIRDCNTSNARHLNDFTCAAYCMVENCHGDGDEYGPFVTHGQFEHDLTYINNSGLLSFANSGTTWGDSAKRITVKKHIASRIVANKRLTDLTLEDCHAVVTYTKPGVKMANSGSIWVNMDGLQMRGCTAQEMITISKGSSRGKRKNIIDSCSFGMLAGYELARPIRSGTTQVGYTPSNGELTIVNSEFTGVEDVNLGSINKLTLVNTWFKGVPGVGGTVKVGTREVVMLGGGLVDCCLLFTGAWDKVGDVNNAQGKPDQWVTIDGGAVFSGANPQGAYLKSVDPGNVITWKFGNCTSTAPDANMMHFGLQGGVHKLKAVGSHFAGGKYGVEVAFGGAAYFYMASCVEEGVNRSMLPAESVTVKHVEGNLLLP</sequence>
<proteinExistence type="predicted"/>
<feature type="region of interest" description="Disordered" evidence="1">
    <location>
        <begin position="42"/>
        <end position="61"/>
    </location>
</feature>
<dbReference type="OrthoDB" id="2483152at2"/>
<dbReference type="InterPro" id="IPR006311">
    <property type="entry name" value="TAT_signal"/>
</dbReference>
<protein>
    <submittedName>
        <fullName evidence="2">Peptidase C14</fullName>
    </submittedName>
</protein>
<evidence type="ECO:0000256" key="1">
    <source>
        <dbReference type="SAM" id="MobiDB-lite"/>
    </source>
</evidence>
<dbReference type="EMBL" id="RXHU01000004">
    <property type="protein sequence ID" value="RTE11699.1"/>
    <property type="molecule type" value="Genomic_DNA"/>
</dbReference>
<accession>A0A430JL08</accession>
<reference evidence="2 3" key="1">
    <citation type="submission" date="2018-12" db="EMBL/GenBank/DDBJ databases">
        <title>Bacillus ochoae sp. nov., Paenibacillus whitsoniae sp. nov., Paenibacillus spiritus sp. nov. Isolated from the Mars Exploration Rover during spacecraft assembly.</title>
        <authorList>
            <person name="Seuylemezian A."/>
            <person name="Vaishampayan P."/>
        </authorList>
    </citation>
    <scope>NUCLEOTIDE SEQUENCE [LARGE SCALE GENOMIC DNA]</scope>
    <source>
        <strain evidence="2 3">MER 54</strain>
    </source>
</reference>
<comment type="caution">
    <text evidence="2">The sequence shown here is derived from an EMBL/GenBank/DDBJ whole genome shotgun (WGS) entry which is preliminary data.</text>
</comment>
<name>A0A430JL08_9BACL</name>
<dbReference type="RefSeq" id="WP_126139291.1">
    <property type="nucleotide sequence ID" value="NZ_RXHU01000004.1"/>
</dbReference>
<gene>
    <name evidence="2" type="ORF">EJQ19_00700</name>
</gene>
<keyword evidence="3" id="KW-1185">Reference proteome</keyword>
<dbReference type="AlphaFoldDB" id="A0A430JL08"/>